<dbReference type="PANTHER" id="PTHR46401:SF2">
    <property type="entry name" value="GLYCOSYLTRANSFERASE WBBK-RELATED"/>
    <property type="match status" value="1"/>
</dbReference>
<dbReference type="PANTHER" id="PTHR46401">
    <property type="entry name" value="GLYCOSYLTRANSFERASE WBBK-RELATED"/>
    <property type="match status" value="1"/>
</dbReference>
<dbReference type="Pfam" id="PF00534">
    <property type="entry name" value="Glycos_transf_1"/>
    <property type="match status" value="1"/>
</dbReference>
<evidence type="ECO:0000259" key="2">
    <source>
        <dbReference type="Pfam" id="PF00534"/>
    </source>
</evidence>
<evidence type="ECO:0000313" key="5">
    <source>
        <dbReference type="Proteomes" id="UP001366166"/>
    </source>
</evidence>
<dbReference type="SUPFAM" id="SSF53756">
    <property type="entry name" value="UDP-Glycosyltransferase/glycogen phosphorylase"/>
    <property type="match status" value="1"/>
</dbReference>
<dbReference type="InterPro" id="IPR001296">
    <property type="entry name" value="Glyco_trans_1"/>
</dbReference>
<dbReference type="CDD" id="cd03809">
    <property type="entry name" value="GT4_MtfB-like"/>
    <property type="match status" value="1"/>
</dbReference>
<keyword evidence="5" id="KW-1185">Reference proteome</keyword>
<dbReference type="FunFam" id="3.40.50.2000:FF:000119">
    <property type="entry name" value="Glycosyl transferase group 1"/>
    <property type="match status" value="1"/>
</dbReference>
<dbReference type="Proteomes" id="UP001366166">
    <property type="component" value="Chromosome"/>
</dbReference>
<dbReference type="KEGG" id="dmp:FAK_38920"/>
<proteinExistence type="predicted"/>
<evidence type="ECO:0000313" key="4">
    <source>
        <dbReference type="EMBL" id="BEQ16826.1"/>
    </source>
</evidence>
<organism evidence="4 5">
    <name type="scientific">Desulfoferula mesophila</name>
    <dbReference type="NCBI Taxonomy" id="3058419"/>
    <lineage>
        <taxon>Bacteria</taxon>
        <taxon>Pseudomonadati</taxon>
        <taxon>Thermodesulfobacteriota</taxon>
        <taxon>Desulfarculia</taxon>
        <taxon>Desulfarculales</taxon>
        <taxon>Desulfarculaceae</taxon>
        <taxon>Desulfoferula</taxon>
    </lineage>
</organism>
<accession>A0AAU9EST5</accession>
<keyword evidence="1 4" id="KW-0808">Transferase</keyword>
<name>A0AAU9EST5_9BACT</name>
<evidence type="ECO:0000256" key="1">
    <source>
        <dbReference type="ARBA" id="ARBA00022679"/>
    </source>
</evidence>
<dbReference type="RefSeq" id="WP_338603225.1">
    <property type="nucleotide sequence ID" value="NZ_AP028679.1"/>
</dbReference>
<dbReference type="GO" id="GO:0009103">
    <property type="term" value="P:lipopolysaccharide biosynthetic process"/>
    <property type="evidence" value="ECO:0007669"/>
    <property type="project" value="TreeGrafter"/>
</dbReference>
<gene>
    <name evidence="4" type="ORF">FAK_38920</name>
</gene>
<dbReference type="Pfam" id="PF13439">
    <property type="entry name" value="Glyco_transf_4"/>
    <property type="match status" value="1"/>
</dbReference>
<dbReference type="Gene3D" id="3.40.50.2000">
    <property type="entry name" value="Glycogen Phosphorylase B"/>
    <property type="match status" value="2"/>
</dbReference>
<evidence type="ECO:0000259" key="3">
    <source>
        <dbReference type="Pfam" id="PF13439"/>
    </source>
</evidence>
<reference evidence="5" key="1">
    <citation type="journal article" date="2023" name="Arch. Microbiol.">
        <title>Desulfoferula mesophilus gen. nov. sp. nov., a mesophilic sulfate-reducing bacterium isolated from a brackish lake sediment.</title>
        <authorList>
            <person name="Watanabe T."/>
            <person name="Yabe T."/>
            <person name="Tsuji J.M."/>
            <person name="Fukui M."/>
        </authorList>
    </citation>
    <scope>NUCLEOTIDE SEQUENCE [LARGE SCALE GENOMIC DNA]</scope>
    <source>
        <strain evidence="5">12FAK</strain>
    </source>
</reference>
<dbReference type="EMBL" id="AP028679">
    <property type="protein sequence ID" value="BEQ16826.1"/>
    <property type="molecule type" value="Genomic_DNA"/>
</dbReference>
<dbReference type="AlphaFoldDB" id="A0AAU9EST5"/>
<dbReference type="GO" id="GO:0016757">
    <property type="term" value="F:glycosyltransferase activity"/>
    <property type="evidence" value="ECO:0007669"/>
    <property type="project" value="InterPro"/>
</dbReference>
<feature type="domain" description="Glycosyltransferase subfamily 4-like N-terminal" evidence="3">
    <location>
        <begin position="15"/>
        <end position="179"/>
    </location>
</feature>
<sequence>MQIGIDICRLTDAWTGVGNYIANLLAGLAQVDQDNQYVLYPYFPECFPRRVRDMAQFVPPQANFSLWGTGRPELLVKLLWFKLKLPQRWFLAKPAVTHSTNLAGPRLTHGKLVVTVHDLSFCRQPDWHKAENVAFSLRALGNAVDNADLLIAPSRFTAQELVELYPAAQGRVRVVPEAVLPAYRPAEDPAGVQAVLERHGLERPYLLFVGTLEPRKNLVRLLTAYERLLAGGQEEFDLVLAGGTGWKAGPIEEALSHSPARGRVRRLGYVPGPELPALYQGAWALVYPSLYEGFGLPVLEALACGTPVVTSAAASLPEVGGEAALYVDPEEPEQLLEALERITGEPGLREALATKALAQAGRFSQAAMGRAALAVYQEAAKL</sequence>
<feature type="domain" description="Glycosyl transferase family 1" evidence="2">
    <location>
        <begin position="201"/>
        <end position="356"/>
    </location>
</feature>
<dbReference type="InterPro" id="IPR028098">
    <property type="entry name" value="Glyco_trans_4-like_N"/>
</dbReference>
<protein>
    <submittedName>
        <fullName evidence="4">Glycosyl transferase family 1</fullName>
    </submittedName>
</protein>